<comment type="subcellular location">
    <subcellularLocation>
        <location evidence="1">Cytoplasm</location>
        <location evidence="1">Cytosol</location>
    </subcellularLocation>
</comment>
<keyword evidence="2" id="KW-0963">Cytoplasm</keyword>
<dbReference type="Pfam" id="PF00240">
    <property type="entry name" value="ubiquitin"/>
    <property type="match status" value="1"/>
</dbReference>
<evidence type="ECO:0000256" key="2">
    <source>
        <dbReference type="ARBA" id="ARBA00022490"/>
    </source>
</evidence>
<proteinExistence type="predicted"/>
<evidence type="ECO:0000256" key="1">
    <source>
        <dbReference type="ARBA" id="ARBA00004514"/>
    </source>
</evidence>
<dbReference type="OMA" id="RGFRKFY"/>
<feature type="domain" description="Ubiquitin-like" evidence="3">
    <location>
        <begin position="4"/>
        <end position="81"/>
    </location>
</feature>
<dbReference type="STRING" id="36166.T1GBF2"/>
<dbReference type="GO" id="GO:0071818">
    <property type="term" value="C:BAT3 complex"/>
    <property type="evidence" value="ECO:0007669"/>
    <property type="project" value="TreeGrafter"/>
</dbReference>
<dbReference type="AlphaFoldDB" id="T1GBF2"/>
<dbReference type="EnsemblMetazoa" id="MESCA000584-RA">
    <property type="protein sequence ID" value="MESCA000584-PA"/>
    <property type="gene ID" value="MESCA000584"/>
</dbReference>
<dbReference type="HOGENOM" id="CLU_119809_2_0_1"/>
<keyword evidence="5" id="KW-1185">Reference proteome</keyword>
<reference evidence="4" key="2">
    <citation type="submission" date="2015-06" db="UniProtKB">
        <authorList>
            <consortium name="EnsemblMetazoa"/>
        </authorList>
    </citation>
    <scope>IDENTIFICATION</scope>
</reference>
<name>T1GBF2_MEGSC</name>
<dbReference type="InterPro" id="IPR047154">
    <property type="entry name" value="UBL4A-like"/>
</dbReference>
<dbReference type="PANTHER" id="PTHR46555:SF1">
    <property type="entry name" value="UBIQUITIN-LIKE PROTEIN 4A"/>
    <property type="match status" value="1"/>
</dbReference>
<reference evidence="5" key="1">
    <citation type="submission" date="2013-02" db="EMBL/GenBank/DDBJ databases">
        <authorList>
            <person name="Hughes D."/>
        </authorList>
    </citation>
    <scope>NUCLEOTIDE SEQUENCE</scope>
    <source>
        <strain>Durham</strain>
        <strain evidence="5">NC isolate 2 -- Noor lab</strain>
    </source>
</reference>
<evidence type="ECO:0000259" key="3">
    <source>
        <dbReference type="PROSITE" id="PS50053"/>
    </source>
</evidence>
<dbReference type="GO" id="GO:0006620">
    <property type="term" value="P:post-translational protein targeting to endoplasmic reticulum membrane"/>
    <property type="evidence" value="ECO:0007669"/>
    <property type="project" value="InterPro"/>
</dbReference>
<organism evidence="4 5">
    <name type="scientific">Megaselia scalaris</name>
    <name type="common">Humpbacked fly</name>
    <name type="synonym">Phora scalaris</name>
    <dbReference type="NCBI Taxonomy" id="36166"/>
    <lineage>
        <taxon>Eukaryota</taxon>
        <taxon>Metazoa</taxon>
        <taxon>Ecdysozoa</taxon>
        <taxon>Arthropoda</taxon>
        <taxon>Hexapoda</taxon>
        <taxon>Insecta</taxon>
        <taxon>Pterygota</taxon>
        <taxon>Neoptera</taxon>
        <taxon>Endopterygota</taxon>
        <taxon>Diptera</taxon>
        <taxon>Brachycera</taxon>
        <taxon>Muscomorpha</taxon>
        <taxon>Platypezoidea</taxon>
        <taxon>Phoridae</taxon>
        <taxon>Megaseliini</taxon>
        <taxon>Megaselia</taxon>
    </lineage>
</organism>
<dbReference type="Proteomes" id="UP000015102">
    <property type="component" value="Unassembled WGS sequence"/>
</dbReference>
<dbReference type="EMBL" id="CAQQ02076932">
    <property type="status" value="NOT_ANNOTATED_CDS"/>
    <property type="molecule type" value="Genomic_DNA"/>
</dbReference>
<evidence type="ECO:0000313" key="5">
    <source>
        <dbReference type="Proteomes" id="UP000015102"/>
    </source>
</evidence>
<evidence type="ECO:0000313" key="4">
    <source>
        <dbReference type="EnsemblMetazoa" id="MESCA000584-PA"/>
    </source>
</evidence>
<dbReference type="SMART" id="SM00213">
    <property type="entry name" value="UBQ"/>
    <property type="match status" value="1"/>
</dbReference>
<dbReference type="InterPro" id="IPR029071">
    <property type="entry name" value="Ubiquitin-like_domsf"/>
</dbReference>
<dbReference type="GO" id="GO:0071816">
    <property type="term" value="P:tail-anchored membrane protein insertion into ER membrane"/>
    <property type="evidence" value="ECO:0007669"/>
    <property type="project" value="TreeGrafter"/>
</dbReference>
<dbReference type="PROSITE" id="PS50053">
    <property type="entry name" value="UBIQUITIN_2"/>
    <property type="match status" value="1"/>
</dbReference>
<dbReference type="InterPro" id="IPR000626">
    <property type="entry name" value="Ubiquitin-like_dom"/>
</dbReference>
<dbReference type="GO" id="GO:0051087">
    <property type="term" value="F:protein-folding chaperone binding"/>
    <property type="evidence" value="ECO:0007669"/>
    <property type="project" value="TreeGrafter"/>
</dbReference>
<dbReference type="Gene3D" id="3.10.20.90">
    <property type="entry name" value="Phosphatidylinositol 3-kinase Catalytic Subunit, Chain A, domain 1"/>
    <property type="match status" value="1"/>
</dbReference>
<sequence length="141" mass="15430">NGQINLNIKALGGVGECIVSISPESTISLLKTAIEEKLNISPNQQKLVFLGKTLADENTVGSYKNIKEGTKIMLVVKKPESLKETIHKHFRKYFNESQSEHLTNTFLTNLENQIKGLSLDDLERLASDMLSNGGSNGNGSV</sequence>
<protein>
    <recommendedName>
        <fullName evidence="3">Ubiquitin-like domain-containing protein</fullName>
    </recommendedName>
</protein>
<dbReference type="PANTHER" id="PTHR46555">
    <property type="entry name" value="UBIQUITIN-LIKE PROTEIN 4A"/>
    <property type="match status" value="1"/>
</dbReference>
<accession>T1GBF2</accession>
<dbReference type="SUPFAM" id="SSF54236">
    <property type="entry name" value="Ubiquitin-like"/>
    <property type="match status" value="1"/>
</dbReference>